<protein>
    <submittedName>
        <fullName evidence="1">Uncharacterized protein</fullName>
    </submittedName>
</protein>
<accession>A0AAV3ZSQ0</accession>
<keyword evidence="2" id="KW-1185">Reference proteome</keyword>
<proteinExistence type="predicted"/>
<gene>
    <name evidence="1" type="ORF">PoB_002468200</name>
</gene>
<name>A0AAV3ZSQ0_9GAST</name>
<dbReference type="AlphaFoldDB" id="A0AAV3ZSQ0"/>
<evidence type="ECO:0000313" key="2">
    <source>
        <dbReference type="Proteomes" id="UP000735302"/>
    </source>
</evidence>
<dbReference type="EMBL" id="BLXT01002832">
    <property type="protein sequence ID" value="GFN98176.1"/>
    <property type="molecule type" value="Genomic_DNA"/>
</dbReference>
<comment type="caution">
    <text evidence="1">The sequence shown here is derived from an EMBL/GenBank/DDBJ whole genome shotgun (WGS) entry which is preliminary data.</text>
</comment>
<evidence type="ECO:0000313" key="1">
    <source>
        <dbReference type="EMBL" id="GFN98176.1"/>
    </source>
</evidence>
<feature type="non-terminal residue" evidence="1">
    <location>
        <position position="1"/>
    </location>
</feature>
<reference evidence="1 2" key="1">
    <citation type="journal article" date="2021" name="Elife">
        <title>Chloroplast acquisition without the gene transfer in kleptoplastic sea slugs, Plakobranchus ocellatus.</title>
        <authorList>
            <person name="Maeda T."/>
            <person name="Takahashi S."/>
            <person name="Yoshida T."/>
            <person name="Shimamura S."/>
            <person name="Takaki Y."/>
            <person name="Nagai Y."/>
            <person name="Toyoda A."/>
            <person name="Suzuki Y."/>
            <person name="Arimoto A."/>
            <person name="Ishii H."/>
            <person name="Satoh N."/>
            <person name="Nishiyama T."/>
            <person name="Hasebe M."/>
            <person name="Maruyama T."/>
            <person name="Minagawa J."/>
            <person name="Obokata J."/>
            <person name="Shigenobu S."/>
        </authorList>
    </citation>
    <scope>NUCLEOTIDE SEQUENCE [LARGE SCALE GENOMIC DNA]</scope>
</reference>
<organism evidence="1 2">
    <name type="scientific">Plakobranchus ocellatus</name>
    <dbReference type="NCBI Taxonomy" id="259542"/>
    <lineage>
        <taxon>Eukaryota</taxon>
        <taxon>Metazoa</taxon>
        <taxon>Spiralia</taxon>
        <taxon>Lophotrochozoa</taxon>
        <taxon>Mollusca</taxon>
        <taxon>Gastropoda</taxon>
        <taxon>Heterobranchia</taxon>
        <taxon>Euthyneura</taxon>
        <taxon>Panpulmonata</taxon>
        <taxon>Sacoglossa</taxon>
        <taxon>Placobranchoidea</taxon>
        <taxon>Plakobranchidae</taxon>
        <taxon>Plakobranchus</taxon>
    </lineage>
</organism>
<sequence>KVGTAPDGKEPTITSSWKCTTGWSQAFSTFVNPRHSWRGSNLQQRGLCGSQGGFIIHYAIKASLAYITDNGYDLDLLFNLGENKGHIYSDVEGSEMTNYLFFDEHLVGQDKQKNLKSAHRPEEF</sequence>
<dbReference type="Proteomes" id="UP000735302">
    <property type="component" value="Unassembled WGS sequence"/>
</dbReference>